<protein>
    <submittedName>
        <fullName evidence="2">Methyltransferase type 11</fullName>
    </submittedName>
</protein>
<feature type="domain" description="Methyltransferase type 11" evidence="1">
    <location>
        <begin position="77"/>
        <end position="190"/>
    </location>
</feature>
<reference evidence="2 3" key="1">
    <citation type="journal article" date="2019" name="Front. Microbiol.">
        <title>Ammonia Oxidation by the Arctic Terrestrial Thaumarchaeote Candidatus Nitrosocosmicus arcticus Is Stimulated by Increasing Temperatures.</title>
        <authorList>
            <person name="Alves R.J.E."/>
            <person name="Kerou M."/>
            <person name="Zappe A."/>
            <person name="Bittner R."/>
            <person name="Abby S.S."/>
            <person name="Schmidt H.A."/>
            <person name="Pfeifer K."/>
            <person name="Schleper C."/>
        </authorList>
    </citation>
    <scope>NUCLEOTIDE SEQUENCE [LARGE SCALE GENOMIC DNA]</scope>
    <source>
        <strain evidence="2 3">Kfb</strain>
    </source>
</reference>
<dbReference type="InterPro" id="IPR029063">
    <property type="entry name" value="SAM-dependent_MTases_sf"/>
</dbReference>
<keyword evidence="3" id="KW-1185">Reference proteome</keyword>
<evidence type="ECO:0000313" key="3">
    <source>
        <dbReference type="Proteomes" id="UP000315289"/>
    </source>
</evidence>
<accession>A0A557SWV6</accession>
<name>A0A557SWV6_9ARCH</name>
<keyword evidence="2" id="KW-0489">Methyltransferase</keyword>
<dbReference type="EMBL" id="VOAH01000004">
    <property type="protein sequence ID" value="TVP41087.1"/>
    <property type="molecule type" value="Genomic_DNA"/>
</dbReference>
<sequence length="305" mass="34853">MLRNILGLIILSIIRRNEHDVVNVYDTFSNVMRIATGGKLLNFGYWTKEITNPLQAQIQLANLFGMYGSFDTAQTILDVGSGFSIPALHWIHSYSNPKIYCLNISLNQLKSANSDIFRNQYSEDINVNLNSTANIRNRISHINSTSTSMPFKNESMERIAAFESAQHFKPLALFIHESKRILKNSGQLIMAMPVITNDSDLMPFSKSYNLGILALTWASEHYSVRMLESLLLKDGFELSNIEYIGGKIYGPLAEFYIQNRDKLRSEITKEYPKFLEIILYKSMVKMKVASDRNTIDYVLIKAIKR</sequence>
<gene>
    <name evidence="2" type="ORF">NARC_40047</name>
</gene>
<organism evidence="2 3">
    <name type="scientific">Candidatus Nitrosocosmicus arcticus</name>
    <dbReference type="NCBI Taxonomy" id="2035267"/>
    <lineage>
        <taxon>Archaea</taxon>
        <taxon>Nitrososphaerota</taxon>
        <taxon>Nitrososphaeria</taxon>
        <taxon>Nitrososphaerales</taxon>
        <taxon>Nitrososphaeraceae</taxon>
        <taxon>Candidatus Nitrosocosmicus</taxon>
    </lineage>
</organism>
<evidence type="ECO:0000259" key="1">
    <source>
        <dbReference type="Pfam" id="PF08241"/>
    </source>
</evidence>
<evidence type="ECO:0000313" key="2">
    <source>
        <dbReference type="EMBL" id="TVP41087.1"/>
    </source>
</evidence>
<dbReference type="Gene3D" id="3.40.50.150">
    <property type="entry name" value="Vaccinia Virus protein VP39"/>
    <property type="match status" value="1"/>
</dbReference>
<dbReference type="RefSeq" id="WP_144729223.1">
    <property type="nucleotide sequence ID" value="NZ_ML675580.1"/>
</dbReference>
<dbReference type="GO" id="GO:0032259">
    <property type="term" value="P:methylation"/>
    <property type="evidence" value="ECO:0007669"/>
    <property type="project" value="UniProtKB-KW"/>
</dbReference>
<dbReference type="Proteomes" id="UP000315289">
    <property type="component" value="Unassembled WGS sequence"/>
</dbReference>
<dbReference type="GO" id="GO:0008757">
    <property type="term" value="F:S-adenosylmethionine-dependent methyltransferase activity"/>
    <property type="evidence" value="ECO:0007669"/>
    <property type="project" value="InterPro"/>
</dbReference>
<proteinExistence type="predicted"/>
<dbReference type="OrthoDB" id="10070at2157"/>
<dbReference type="Pfam" id="PF08241">
    <property type="entry name" value="Methyltransf_11"/>
    <property type="match status" value="1"/>
</dbReference>
<keyword evidence="2" id="KW-0808">Transferase</keyword>
<dbReference type="AlphaFoldDB" id="A0A557SWV6"/>
<dbReference type="InterPro" id="IPR013216">
    <property type="entry name" value="Methyltransf_11"/>
</dbReference>
<comment type="caution">
    <text evidence="2">The sequence shown here is derived from an EMBL/GenBank/DDBJ whole genome shotgun (WGS) entry which is preliminary data.</text>
</comment>
<dbReference type="SUPFAM" id="SSF53335">
    <property type="entry name" value="S-adenosyl-L-methionine-dependent methyltransferases"/>
    <property type="match status" value="1"/>
</dbReference>